<keyword evidence="5 9" id="KW-0418">Kinase</keyword>
<dbReference type="HAMAP" id="MF_00186">
    <property type="entry name" value="Glycerol_kin"/>
    <property type="match status" value="1"/>
</dbReference>
<protein>
    <recommendedName>
        <fullName evidence="9">Glycerol kinase</fullName>
        <ecNumber evidence="9">2.7.1.30</ecNumber>
    </recommendedName>
    <alternativeName>
        <fullName evidence="9">ATP:glycerol 3-phosphotransferase</fullName>
    </alternativeName>
    <alternativeName>
        <fullName evidence="9">Glycerokinase</fullName>
        <shortName evidence="9">GK</shortName>
    </alternativeName>
</protein>
<dbReference type="InterPro" id="IPR043129">
    <property type="entry name" value="ATPase_NBD"/>
</dbReference>
<dbReference type="NCBIfam" id="TIGR01311">
    <property type="entry name" value="glycerol_kin"/>
    <property type="match status" value="1"/>
</dbReference>
<evidence type="ECO:0000259" key="12">
    <source>
        <dbReference type="Pfam" id="PF02782"/>
    </source>
</evidence>
<dbReference type="PANTHER" id="PTHR10196">
    <property type="entry name" value="SUGAR KINASE"/>
    <property type="match status" value="1"/>
</dbReference>
<name>A0A1Y5SX91_9PROT</name>
<reference evidence="13 14" key="1">
    <citation type="submission" date="2017-03" db="EMBL/GenBank/DDBJ databases">
        <authorList>
            <person name="Afonso C.L."/>
            <person name="Miller P.J."/>
            <person name="Scott M.A."/>
            <person name="Spackman E."/>
            <person name="Goraichik I."/>
            <person name="Dimitrov K.M."/>
            <person name="Suarez D.L."/>
            <person name="Swayne D.E."/>
        </authorList>
    </citation>
    <scope>NUCLEOTIDE SEQUENCE [LARGE SCALE GENOMIC DNA]</scope>
    <source>
        <strain evidence="13 14">CECT 7691</strain>
    </source>
</reference>
<feature type="binding site" evidence="9">
    <location>
        <position position="413"/>
    </location>
    <ligand>
        <name>ATP</name>
        <dbReference type="ChEBI" id="CHEBI:30616"/>
    </ligand>
</feature>
<comment type="catalytic activity">
    <reaction evidence="8 9">
        <text>glycerol + ATP = sn-glycerol 3-phosphate + ADP + H(+)</text>
        <dbReference type="Rhea" id="RHEA:21644"/>
        <dbReference type="ChEBI" id="CHEBI:15378"/>
        <dbReference type="ChEBI" id="CHEBI:17754"/>
        <dbReference type="ChEBI" id="CHEBI:30616"/>
        <dbReference type="ChEBI" id="CHEBI:57597"/>
        <dbReference type="ChEBI" id="CHEBI:456216"/>
        <dbReference type="EC" id="2.7.1.30"/>
    </reaction>
</comment>
<feature type="binding site" evidence="9">
    <location>
        <position position="308"/>
    </location>
    <ligand>
        <name>ADP</name>
        <dbReference type="ChEBI" id="CHEBI:456216"/>
    </ligand>
</feature>
<dbReference type="InterPro" id="IPR005999">
    <property type="entry name" value="Glycerol_kin"/>
</dbReference>
<feature type="binding site" evidence="9">
    <location>
        <position position="14"/>
    </location>
    <ligand>
        <name>ATP</name>
        <dbReference type="ChEBI" id="CHEBI:30616"/>
    </ligand>
</feature>
<feature type="binding site" evidence="9">
    <location>
        <position position="15"/>
    </location>
    <ligand>
        <name>ATP</name>
        <dbReference type="ChEBI" id="CHEBI:30616"/>
    </ligand>
</feature>
<dbReference type="GO" id="GO:0006072">
    <property type="term" value="P:glycerol-3-phosphate metabolic process"/>
    <property type="evidence" value="ECO:0007669"/>
    <property type="project" value="InterPro"/>
</dbReference>
<evidence type="ECO:0000256" key="5">
    <source>
        <dbReference type="ARBA" id="ARBA00022777"/>
    </source>
</evidence>
<dbReference type="EC" id="2.7.1.30" evidence="9"/>
<feature type="binding site" evidence="9">
    <location>
        <position position="134"/>
    </location>
    <ligand>
        <name>sn-glycerol 3-phosphate</name>
        <dbReference type="ChEBI" id="CHEBI:57597"/>
    </ligand>
</feature>
<feature type="binding site" evidence="9">
    <location>
        <position position="244"/>
    </location>
    <ligand>
        <name>glycerol</name>
        <dbReference type="ChEBI" id="CHEBI:17754"/>
    </ligand>
</feature>
<dbReference type="UniPathway" id="UPA00618">
    <property type="reaction ID" value="UER00672"/>
</dbReference>
<evidence type="ECO:0000256" key="8">
    <source>
        <dbReference type="ARBA" id="ARBA00052101"/>
    </source>
</evidence>
<evidence type="ECO:0000256" key="6">
    <source>
        <dbReference type="ARBA" id="ARBA00022798"/>
    </source>
</evidence>
<sequence length="499" mass="53607">MPAGRHILSIDQGTTSTRAILFDRDGRPGVTAQVELPQIYPQSGWVEHDAERIRSDSLQVARDVVEQAGVETIEAIGITNQRETTLLWDRETGEPLHNAIVWQDRRTAAHCERIVQEGAADIIAARTGLVVDAYFSASKLAWLLDNVAGARDLAEAGKLAFGTVDSYLLWHLTGGRVHATDASNAARTMLYNIHDNDWDDELLGLFRIPRAVLGTVCDCSGELGVTDSRIFGRAIPITGMAGDQQAASFGQALFEPGMVKSTYGTGCFMLLNTGDRVVTSSNRLLSTIAWRIGGRTTYALEGSIFVAGAAVQWVRDGLRAIGSAHETEALAAGIDDTGGAYLVPAFTGLGAPYWDPDARGALVGLSRATGVAEIARAALESVAYQSRDLMEAMAADMRAEGAAAPNALRVDGGLVANDWAMQFLADILDLPIERPVVTETTALGAAYLAGLATGFYASQATIAEIWQRQRRFEPQMPAARRNALCAGWRRAVAQTRHRG</sequence>
<evidence type="ECO:0000256" key="4">
    <source>
        <dbReference type="ARBA" id="ARBA00022741"/>
    </source>
</evidence>
<feature type="binding site" evidence="9">
    <location>
        <position position="82"/>
    </location>
    <ligand>
        <name>glycerol</name>
        <dbReference type="ChEBI" id="CHEBI:17754"/>
    </ligand>
</feature>
<dbReference type="Proteomes" id="UP000193200">
    <property type="component" value="Unassembled WGS sequence"/>
</dbReference>
<dbReference type="GO" id="GO:0005829">
    <property type="term" value="C:cytosol"/>
    <property type="evidence" value="ECO:0007669"/>
    <property type="project" value="TreeGrafter"/>
</dbReference>
<keyword evidence="7 9" id="KW-0067">ATP-binding</keyword>
<feature type="binding site" evidence="9">
    <location>
        <position position="243"/>
    </location>
    <ligand>
        <name>sn-glycerol 3-phosphate</name>
        <dbReference type="ChEBI" id="CHEBI:57597"/>
    </ligand>
</feature>
<dbReference type="FunFam" id="3.30.420.40:FF:000008">
    <property type="entry name" value="Glycerol kinase"/>
    <property type="match status" value="1"/>
</dbReference>
<dbReference type="Gene3D" id="3.30.420.40">
    <property type="match status" value="2"/>
</dbReference>
<dbReference type="InterPro" id="IPR018485">
    <property type="entry name" value="FGGY_C"/>
</dbReference>
<feature type="binding site" evidence="9">
    <location>
        <position position="413"/>
    </location>
    <ligand>
        <name>ADP</name>
        <dbReference type="ChEBI" id="CHEBI:456216"/>
    </ligand>
</feature>
<dbReference type="SUPFAM" id="SSF53067">
    <property type="entry name" value="Actin-like ATPase domain"/>
    <property type="match status" value="2"/>
</dbReference>
<dbReference type="Pfam" id="PF02782">
    <property type="entry name" value="FGGY_C"/>
    <property type="match status" value="1"/>
</dbReference>
<feature type="binding site" evidence="9">
    <location>
        <position position="16"/>
    </location>
    <ligand>
        <name>ATP</name>
        <dbReference type="ChEBI" id="CHEBI:30616"/>
    </ligand>
</feature>
<keyword evidence="6 9" id="KW-0319">Glycerol metabolism</keyword>
<evidence type="ECO:0000256" key="1">
    <source>
        <dbReference type="ARBA" id="ARBA00005190"/>
    </source>
</evidence>
<feature type="binding site" evidence="9">
    <location>
        <position position="312"/>
    </location>
    <ligand>
        <name>ATP</name>
        <dbReference type="ChEBI" id="CHEBI:30616"/>
    </ligand>
</feature>
<evidence type="ECO:0000256" key="2">
    <source>
        <dbReference type="ARBA" id="ARBA00009156"/>
    </source>
</evidence>
<dbReference type="InParanoid" id="A0A1Y5SX91"/>
<evidence type="ECO:0000256" key="9">
    <source>
        <dbReference type="HAMAP-Rule" id="MF_00186"/>
    </source>
</evidence>
<evidence type="ECO:0000313" key="13">
    <source>
        <dbReference type="EMBL" id="SLN48951.1"/>
    </source>
</evidence>
<dbReference type="InterPro" id="IPR000577">
    <property type="entry name" value="Carb_kinase_FGGY"/>
</dbReference>
<comment type="activity regulation">
    <text evidence="9">Inhibited by fructose 1,6-bisphosphate (FBP).</text>
</comment>
<dbReference type="PANTHER" id="PTHR10196:SF78">
    <property type="entry name" value="GLYCEROL KINASE"/>
    <property type="match status" value="1"/>
</dbReference>
<feature type="binding site" evidence="9">
    <location>
        <position position="265"/>
    </location>
    <ligand>
        <name>ADP</name>
        <dbReference type="ChEBI" id="CHEBI:456216"/>
    </ligand>
</feature>
<feature type="domain" description="Carbohydrate kinase FGGY C-terminal" evidence="12">
    <location>
        <begin position="261"/>
        <end position="452"/>
    </location>
</feature>
<feature type="binding site" evidence="9">
    <location>
        <position position="265"/>
    </location>
    <ligand>
        <name>ATP</name>
        <dbReference type="ChEBI" id="CHEBI:30616"/>
    </ligand>
</feature>
<dbReference type="Pfam" id="PF00370">
    <property type="entry name" value="FGGY_N"/>
    <property type="match status" value="1"/>
</dbReference>
<dbReference type="FunCoup" id="A0A1Y5SX91">
    <property type="interactions" value="501"/>
</dbReference>
<dbReference type="AlphaFoldDB" id="A0A1Y5SX91"/>
<evidence type="ECO:0000313" key="14">
    <source>
        <dbReference type="Proteomes" id="UP000193200"/>
    </source>
</evidence>
<evidence type="ECO:0000259" key="11">
    <source>
        <dbReference type="Pfam" id="PF00370"/>
    </source>
</evidence>
<evidence type="ECO:0000256" key="10">
    <source>
        <dbReference type="RuleBase" id="RU003733"/>
    </source>
</evidence>
<feature type="binding site" evidence="9">
    <location>
        <position position="83"/>
    </location>
    <ligand>
        <name>glycerol</name>
        <dbReference type="ChEBI" id="CHEBI:17754"/>
    </ligand>
</feature>
<proteinExistence type="inferred from homology"/>
<dbReference type="GO" id="GO:0019563">
    <property type="term" value="P:glycerol catabolic process"/>
    <property type="evidence" value="ECO:0007669"/>
    <property type="project" value="UniProtKB-UniRule"/>
</dbReference>
<feature type="binding site" evidence="9">
    <location>
        <position position="82"/>
    </location>
    <ligand>
        <name>sn-glycerol 3-phosphate</name>
        <dbReference type="ChEBI" id="CHEBI:57597"/>
    </ligand>
</feature>
<feature type="binding site" evidence="9">
    <location>
        <position position="14"/>
    </location>
    <ligand>
        <name>sn-glycerol 3-phosphate</name>
        <dbReference type="ChEBI" id="CHEBI:57597"/>
    </ligand>
</feature>
<comment type="similarity">
    <text evidence="2 9 10">Belongs to the FGGY kinase family.</text>
</comment>
<dbReference type="PROSITE" id="PS00933">
    <property type="entry name" value="FGGY_KINASES_1"/>
    <property type="match status" value="1"/>
</dbReference>
<comment type="pathway">
    <text evidence="1 9">Polyol metabolism; glycerol degradation via glycerol kinase pathway; sn-glycerol 3-phosphate from glycerol: step 1/1.</text>
</comment>
<feature type="binding site" evidence="9">
    <location>
        <position position="308"/>
    </location>
    <ligand>
        <name>ATP</name>
        <dbReference type="ChEBI" id="CHEBI:30616"/>
    </ligand>
</feature>
<evidence type="ECO:0000256" key="3">
    <source>
        <dbReference type="ARBA" id="ARBA00022679"/>
    </source>
</evidence>
<feature type="domain" description="Carbohydrate kinase FGGY N-terminal" evidence="11">
    <location>
        <begin position="7"/>
        <end position="250"/>
    </location>
</feature>
<feature type="binding site" evidence="9">
    <location>
        <position position="18"/>
    </location>
    <ligand>
        <name>ADP</name>
        <dbReference type="ChEBI" id="CHEBI:456216"/>
    </ligand>
</feature>
<organism evidence="13 14">
    <name type="scientific">Oceanibacterium hippocampi</name>
    <dbReference type="NCBI Taxonomy" id="745714"/>
    <lineage>
        <taxon>Bacteria</taxon>
        <taxon>Pseudomonadati</taxon>
        <taxon>Pseudomonadota</taxon>
        <taxon>Alphaproteobacteria</taxon>
        <taxon>Sneathiellales</taxon>
        <taxon>Sneathiellaceae</taxon>
        <taxon>Oceanibacterium</taxon>
    </lineage>
</organism>
<feature type="binding site" evidence="9">
    <location>
        <position position="134"/>
    </location>
    <ligand>
        <name>glycerol</name>
        <dbReference type="ChEBI" id="CHEBI:17754"/>
    </ligand>
</feature>
<feature type="binding site" evidence="9">
    <location>
        <position position="83"/>
    </location>
    <ligand>
        <name>sn-glycerol 3-phosphate</name>
        <dbReference type="ChEBI" id="CHEBI:57597"/>
    </ligand>
</feature>
<keyword evidence="3 9" id="KW-0808">Transferase</keyword>
<keyword evidence="4 9" id="KW-0547">Nucleotide-binding</keyword>
<dbReference type="InterPro" id="IPR018484">
    <property type="entry name" value="FGGY_N"/>
</dbReference>
<evidence type="ECO:0000256" key="7">
    <source>
        <dbReference type="ARBA" id="ARBA00022840"/>
    </source>
</evidence>
<dbReference type="OrthoDB" id="9805576at2"/>
<keyword evidence="14" id="KW-1185">Reference proteome</keyword>
<gene>
    <name evidence="9 13" type="primary">glpK</name>
    <name evidence="13" type="ORF">OCH7691_02135</name>
</gene>
<dbReference type="EMBL" id="FWFR01000001">
    <property type="protein sequence ID" value="SLN48951.1"/>
    <property type="molecule type" value="Genomic_DNA"/>
</dbReference>
<comment type="function">
    <text evidence="9">Key enzyme in the regulation of glycerol uptake and metabolism. Catalyzes the phosphorylation of glycerol to yield sn-glycerol 3-phosphate.</text>
</comment>
<feature type="binding site" evidence="9">
    <location>
        <position position="243"/>
    </location>
    <ligand>
        <name>glycerol</name>
        <dbReference type="ChEBI" id="CHEBI:17754"/>
    </ligand>
</feature>
<dbReference type="GO" id="GO:0004370">
    <property type="term" value="F:glycerol kinase activity"/>
    <property type="evidence" value="ECO:0007669"/>
    <property type="project" value="UniProtKB-UniRule"/>
</dbReference>
<dbReference type="PIRSF" id="PIRSF000538">
    <property type="entry name" value="GlpK"/>
    <property type="match status" value="1"/>
</dbReference>
<dbReference type="PROSITE" id="PS00445">
    <property type="entry name" value="FGGY_KINASES_2"/>
    <property type="match status" value="1"/>
</dbReference>
<accession>A0A1Y5SX91</accession>
<dbReference type="RefSeq" id="WP_085883332.1">
    <property type="nucleotide sequence ID" value="NZ_FWFR01000001.1"/>
</dbReference>
<dbReference type="FunFam" id="3.30.420.40:FF:000007">
    <property type="entry name" value="Glycerol kinase"/>
    <property type="match status" value="1"/>
</dbReference>
<dbReference type="NCBIfam" id="NF000756">
    <property type="entry name" value="PRK00047.1"/>
    <property type="match status" value="1"/>
</dbReference>
<dbReference type="CDD" id="cd07786">
    <property type="entry name" value="FGGY_EcGK_like"/>
    <property type="match status" value="1"/>
</dbReference>
<feature type="binding site" evidence="9">
    <location>
        <position position="14"/>
    </location>
    <ligand>
        <name>ADP</name>
        <dbReference type="ChEBI" id="CHEBI:456216"/>
    </ligand>
</feature>
<dbReference type="InterPro" id="IPR018483">
    <property type="entry name" value="Carb_kinase_FGGY_CS"/>
</dbReference>
<feature type="binding site" evidence="9">
    <location>
        <position position="417"/>
    </location>
    <ligand>
        <name>ADP</name>
        <dbReference type="ChEBI" id="CHEBI:456216"/>
    </ligand>
</feature>
<dbReference type="GO" id="GO:0005524">
    <property type="term" value="F:ATP binding"/>
    <property type="evidence" value="ECO:0007669"/>
    <property type="project" value="UniProtKB-UniRule"/>
</dbReference>